<protein>
    <submittedName>
        <fullName evidence="1">BDR-repeat family protein</fullName>
    </submittedName>
</protein>
<reference evidence="1" key="1">
    <citation type="submission" date="2013-02" db="EMBL/GenBank/DDBJ databases">
        <title>Comparative genomics of Borrelia species.</title>
        <authorList>
            <person name="Schwan T.G."/>
            <person name="Raffel S.J."/>
            <person name="Porcella S.F."/>
        </authorList>
    </citation>
    <scope>NUCLEOTIDE SEQUENCE</scope>
    <source>
        <strain evidence="1">YOR</strain>
        <plasmid evidence="1">unnamed</plasmid>
    </source>
</reference>
<sequence>MLERSLKSKIAFVSNEFFLVRKGIEININET</sequence>
<dbReference type="AlphaFoldDB" id="W5SB42"/>
<evidence type="ECO:0000313" key="1">
    <source>
        <dbReference type="EMBL" id="AHH04177.1"/>
    </source>
</evidence>
<dbReference type="EMBL" id="CP004160">
    <property type="protein sequence ID" value="AHH04177.1"/>
    <property type="molecule type" value="Genomic_DNA"/>
</dbReference>
<proteinExistence type="predicted"/>
<organism evidence="1">
    <name type="scientific">Borrelia nietonii YOR</name>
    <dbReference type="NCBI Taxonomy" id="1293576"/>
    <lineage>
        <taxon>Bacteria</taxon>
        <taxon>Pseudomonadati</taxon>
        <taxon>Spirochaetota</taxon>
        <taxon>Spirochaetia</taxon>
        <taxon>Spirochaetales</taxon>
        <taxon>Borreliaceae</taxon>
        <taxon>Borrelia</taxon>
        <taxon>Borrelia nietonii</taxon>
    </lineage>
</organism>
<dbReference type="HOGENOM" id="CLU_3395391_0_0_12"/>
<gene>
    <name evidence="1" type="ORF">BHY_1226</name>
</gene>
<name>W5SB42_9SPIR</name>
<geneLocation type="plasmid" evidence="1">
    <name>unnamed</name>
</geneLocation>
<accession>W5SB42</accession>
<keyword evidence="1" id="KW-0614">Plasmid</keyword>